<name>A0ABV9SZW8_9BACT</name>
<proteinExistence type="predicted"/>
<evidence type="ECO:0000313" key="4">
    <source>
        <dbReference type="EMBL" id="MFC4871983.1"/>
    </source>
</evidence>
<dbReference type="SUPFAM" id="SSF47226">
    <property type="entry name" value="Histidine-containing phosphotransfer domain, HPT domain"/>
    <property type="match status" value="1"/>
</dbReference>
<dbReference type="RefSeq" id="WP_377063965.1">
    <property type="nucleotide sequence ID" value="NZ_JBHSJJ010000004.1"/>
</dbReference>
<feature type="coiled-coil region" evidence="2">
    <location>
        <begin position="90"/>
        <end position="117"/>
    </location>
</feature>
<protein>
    <recommendedName>
        <fullName evidence="3">HPt domain-containing protein</fullName>
    </recommendedName>
</protein>
<feature type="domain" description="HPt" evidence="3">
    <location>
        <begin position="20"/>
        <end position="117"/>
    </location>
</feature>
<evidence type="ECO:0000256" key="1">
    <source>
        <dbReference type="PROSITE-ProRule" id="PRU00110"/>
    </source>
</evidence>
<dbReference type="EMBL" id="JBHSJJ010000004">
    <property type="protein sequence ID" value="MFC4871983.1"/>
    <property type="molecule type" value="Genomic_DNA"/>
</dbReference>
<evidence type="ECO:0000259" key="3">
    <source>
        <dbReference type="PROSITE" id="PS50894"/>
    </source>
</evidence>
<dbReference type="Gene3D" id="1.20.120.160">
    <property type="entry name" value="HPT domain"/>
    <property type="match status" value="1"/>
</dbReference>
<evidence type="ECO:0000313" key="5">
    <source>
        <dbReference type="Proteomes" id="UP001595818"/>
    </source>
</evidence>
<dbReference type="InterPro" id="IPR008207">
    <property type="entry name" value="Sig_transdc_His_kin_Hpt_dom"/>
</dbReference>
<keyword evidence="5" id="KW-1185">Reference proteome</keyword>
<accession>A0ABV9SZW8</accession>
<gene>
    <name evidence="4" type="ORF">ACFPFU_09810</name>
</gene>
<evidence type="ECO:0000256" key="2">
    <source>
        <dbReference type="SAM" id="Coils"/>
    </source>
</evidence>
<dbReference type="Proteomes" id="UP001595818">
    <property type="component" value="Unassembled WGS sequence"/>
</dbReference>
<keyword evidence="1" id="KW-0597">Phosphoprotein</keyword>
<feature type="modified residue" description="Phosphohistidine" evidence="1">
    <location>
        <position position="59"/>
    </location>
</feature>
<dbReference type="InterPro" id="IPR036641">
    <property type="entry name" value="HPT_dom_sf"/>
</dbReference>
<reference evidence="5" key="1">
    <citation type="journal article" date="2019" name="Int. J. Syst. Evol. Microbiol.">
        <title>The Global Catalogue of Microorganisms (GCM) 10K type strain sequencing project: providing services to taxonomists for standard genome sequencing and annotation.</title>
        <authorList>
            <consortium name="The Broad Institute Genomics Platform"/>
            <consortium name="The Broad Institute Genome Sequencing Center for Infectious Disease"/>
            <person name="Wu L."/>
            <person name="Ma J."/>
        </authorList>
    </citation>
    <scope>NUCLEOTIDE SEQUENCE [LARGE SCALE GENOMIC DNA]</scope>
    <source>
        <strain evidence="5">CGMCC 4.7466</strain>
    </source>
</reference>
<keyword evidence="2" id="KW-0175">Coiled coil</keyword>
<sequence length="117" mass="13828">MEKKHKNIDFQKVEEIVEGDSDFRKQLLEAIILAAQELKEKYLRGIDEKDVERIKQARHKIKPTLGLFDLQKLRMVLGRGKQLFSDNGLNQELDWHKQELAEAIDDLMDEVREQLKE</sequence>
<organism evidence="4 5">
    <name type="scientific">Negadavirga shengliensis</name>
    <dbReference type="NCBI Taxonomy" id="1389218"/>
    <lineage>
        <taxon>Bacteria</taxon>
        <taxon>Pseudomonadati</taxon>
        <taxon>Bacteroidota</taxon>
        <taxon>Cytophagia</taxon>
        <taxon>Cytophagales</taxon>
        <taxon>Cyclobacteriaceae</taxon>
        <taxon>Negadavirga</taxon>
    </lineage>
</organism>
<dbReference type="PROSITE" id="PS50894">
    <property type="entry name" value="HPT"/>
    <property type="match status" value="1"/>
</dbReference>
<comment type="caution">
    <text evidence="4">The sequence shown here is derived from an EMBL/GenBank/DDBJ whole genome shotgun (WGS) entry which is preliminary data.</text>
</comment>